<dbReference type="InterPro" id="IPR044839">
    <property type="entry name" value="NDR1-like"/>
</dbReference>
<name>A0AAV9DFQ7_ACOCL</name>
<gene>
    <name evidence="5" type="ORF">QJS10_CPB13g01475</name>
</gene>
<keyword evidence="4" id="KW-0812">Transmembrane</keyword>
<dbReference type="EMBL" id="JAUJYO010000013">
    <property type="protein sequence ID" value="KAK1299983.1"/>
    <property type="molecule type" value="Genomic_DNA"/>
</dbReference>
<evidence type="ECO:0000256" key="4">
    <source>
        <dbReference type="SAM" id="Phobius"/>
    </source>
</evidence>
<feature type="region of interest" description="Disordered" evidence="3">
    <location>
        <begin position="1"/>
        <end position="28"/>
    </location>
</feature>
<comment type="caution">
    <text evidence="5">The sequence shown here is derived from an EMBL/GenBank/DDBJ whole genome shotgun (WGS) entry which is preliminary data.</text>
</comment>
<proteinExistence type="predicted"/>
<sequence>MSIHPEPEIPVAGYPAVAPSPRAATDGQPKHPLRRLIIIASAVLAFAAFVAFYVWFISEPCLPKFSVSSASLHGLSTTASFNVTFSVRNPSQRFGIRYTEAEASVTYGGWYSVVAKSALPPLYLGSDSSTVIRARLVAAIADDWAVKGTVEFGFWIRAVAYFRSSSLRPRRHRMMVYCCDVPFRFTNSTAAVLSGPQRPCKVGTTVM</sequence>
<evidence type="ECO:0000256" key="2">
    <source>
        <dbReference type="ARBA" id="ARBA00023136"/>
    </source>
</evidence>
<evidence type="ECO:0000256" key="1">
    <source>
        <dbReference type="ARBA" id="ARBA00004370"/>
    </source>
</evidence>
<dbReference type="PANTHER" id="PTHR31415:SF9">
    <property type="entry name" value="OS05G0367900 PROTEIN"/>
    <property type="match status" value="1"/>
</dbReference>
<reference evidence="5" key="2">
    <citation type="submission" date="2023-06" db="EMBL/GenBank/DDBJ databases">
        <authorList>
            <person name="Ma L."/>
            <person name="Liu K.-W."/>
            <person name="Li Z."/>
            <person name="Hsiao Y.-Y."/>
            <person name="Qi Y."/>
            <person name="Fu T."/>
            <person name="Tang G."/>
            <person name="Zhang D."/>
            <person name="Sun W.-H."/>
            <person name="Liu D.-K."/>
            <person name="Li Y."/>
            <person name="Chen G.-Z."/>
            <person name="Liu X.-D."/>
            <person name="Liao X.-Y."/>
            <person name="Jiang Y.-T."/>
            <person name="Yu X."/>
            <person name="Hao Y."/>
            <person name="Huang J."/>
            <person name="Zhao X.-W."/>
            <person name="Ke S."/>
            <person name="Chen Y.-Y."/>
            <person name="Wu W.-L."/>
            <person name="Hsu J.-L."/>
            <person name="Lin Y.-F."/>
            <person name="Huang M.-D."/>
            <person name="Li C.-Y."/>
            <person name="Huang L."/>
            <person name="Wang Z.-W."/>
            <person name="Zhao X."/>
            <person name="Zhong W.-Y."/>
            <person name="Peng D.-H."/>
            <person name="Ahmad S."/>
            <person name="Lan S."/>
            <person name="Zhang J.-S."/>
            <person name="Tsai W.-C."/>
            <person name="Van De Peer Y."/>
            <person name="Liu Z.-J."/>
        </authorList>
    </citation>
    <scope>NUCLEOTIDE SEQUENCE</scope>
    <source>
        <strain evidence="5">CP</strain>
        <tissue evidence="5">Leaves</tissue>
    </source>
</reference>
<keyword evidence="2 4" id="KW-0472">Membrane</keyword>
<dbReference type="GO" id="GO:0098542">
    <property type="term" value="P:defense response to other organism"/>
    <property type="evidence" value="ECO:0007669"/>
    <property type="project" value="InterPro"/>
</dbReference>
<evidence type="ECO:0000256" key="3">
    <source>
        <dbReference type="SAM" id="MobiDB-lite"/>
    </source>
</evidence>
<dbReference type="Proteomes" id="UP001180020">
    <property type="component" value="Unassembled WGS sequence"/>
</dbReference>
<evidence type="ECO:0000313" key="5">
    <source>
        <dbReference type="EMBL" id="KAK1299983.1"/>
    </source>
</evidence>
<keyword evidence="4" id="KW-1133">Transmembrane helix</keyword>
<feature type="transmembrane region" description="Helical" evidence="4">
    <location>
        <begin position="36"/>
        <end position="56"/>
    </location>
</feature>
<dbReference type="PANTHER" id="PTHR31415">
    <property type="entry name" value="OS05G0367900 PROTEIN"/>
    <property type="match status" value="1"/>
</dbReference>
<organism evidence="5 6">
    <name type="scientific">Acorus calamus</name>
    <name type="common">Sweet flag</name>
    <dbReference type="NCBI Taxonomy" id="4465"/>
    <lineage>
        <taxon>Eukaryota</taxon>
        <taxon>Viridiplantae</taxon>
        <taxon>Streptophyta</taxon>
        <taxon>Embryophyta</taxon>
        <taxon>Tracheophyta</taxon>
        <taxon>Spermatophyta</taxon>
        <taxon>Magnoliopsida</taxon>
        <taxon>Liliopsida</taxon>
        <taxon>Acoraceae</taxon>
        <taxon>Acorus</taxon>
    </lineage>
</organism>
<dbReference type="GO" id="GO:0009506">
    <property type="term" value="C:plasmodesma"/>
    <property type="evidence" value="ECO:0007669"/>
    <property type="project" value="TreeGrafter"/>
</dbReference>
<comment type="subcellular location">
    <subcellularLocation>
        <location evidence="1">Membrane</location>
    </subcellularLocation>
</comment>
<evidence type="ECO:0000313" key="6">
    <source>
        <dbReference type="Proteomes" id="UP001180020"/>
    </source>
</evidence>
<reference evidence="5" key="1">
    <citation type="journal article" date="2023" name="Nat. Commun.">
        <title>Diploid and tetraploid genomes of Acorus and the evolution of monocots.</title>
        <authorList>
            <person name="Ma L."/>
            <person name="Liu K.W."/>
            <person name="Li Z."/>
            <person name="Hsiao Y.Y."/>
            <person name="Qi Y."/>
            <person name="Fu T."/>
            <person name="Tang G.D."/>
            <person name="Zhang D."/>
            <person name="Sun W.H."/>
            <person name="Liu D.K."/>
            <person name="Li Y."/>
            <person name="Chen G.Z."/>
            <person name="Liu X.D."/>
            <person name="Liao X.Y."/>
            <person name="Jiang Y.T."/>
            <person name="Yu X."/>
            <person name="Hao Y."/>
            <person name="Huang J."/>
            <person name="Zhao X.W."/>
            <person name="Ke S."/>
            <person name="Chen Y.Y."/>
            <person name="Wu W.L."/>
            <person name="Hsu J.L."/>
            <person name="Lin Y.F."/>
            <person name="Huang M.D."/>
            <person name="Li C.Y."/>
            <person name="Huang L."/>
            <person name="Wang Z.W."/>
            <person name="Zhao X."/>
            <person name="Zhong W.Y."/>
            <person name="Peng D.H."/>
            <person name="Ahmad S."/>
            <person name="Lan S."/>
            <person name="Zhang J.S."/>
            <person name="Tsai W.C."/>
            <person name="Van de Peer Y."/>
            <person name="Liu Z.J."/>
        </authorList>
    </citation>
    <scope>NUCLEOTIDE SEQUENCE</scope>
    <source>
        <strain evidence="5">CP</strain>
    </source>
</reference>
<evidence type="ECO:0008006" key="7">
    <source>
        <dbReference type="Google" id="ProtNLM"/>
    </source>
</evidence>
<protein>
    <recommendedName>
        <fullName evidence="7">Late embryogenesis abundant protein LEA-2 subgroup domain-containing protein</fullName>
    </recommendedName>
</protein>
<dbReference type="GO" id="GO:0005886">
    <property type="term" value="C:plasma membrane"/>
    <property type="evidence" value="ECO:0007669"/>
    <property type="project" value="TreeGrafter"/>
</dbReference>
<accession>A0AAV9DFQ7</accession>
<keyword evidence="6" id="KW-1185">Reference proteome</keyword>
<dbReference type="AlphaFoldDB" id="A0AAV9DFQ7"/>